<dbReference type="EMBL" id="DS028099">
    <property type="protein sequence ID" value="KMP09377.1"/>
    <property type="molecule type" value="Genomic_DNA"/>
</dbReference>
<feature type="compositionally biased region" description="Polar residues" evidence="7">
    <location>
        <begin position="117"/>
        <end position="126"/>
    </location>
</feature>
<keyword evidence="6" id="KW-0539">Nucleus</keyword>
<evidence type="ECO:0000313" key="9">
    <source>
        <dbReference type="EMBL" id="KMP09377.1"/>
    </source>
</evidence>
<dbReference type="GO" id="GO:0008270">
    <property type="term" value="F:zinc ion binding"/>
    <property type="evidence" value="ECO:0007669"/>
    <property type="project" value="InterPro"/>
</dbReference>
<dbReference type="Proteomes" id="UP000054565">
    <property type="component" value="Unassembled WGS sequence"/>
</dbReference>
<dbReference type="Pfam" id="PF00172">
    <property type="entry name" value="Zn_clus"/>
    <property type="match status" value="1"/>
</dbReference>
<dbReference type="SUPFAM" id="SSF57701">
    <property type="entry name" value="Zn2/Cys6 DNA-binding domain"/>
    <property type="match status" value="1"/>
</dbReference>
<gene>
    <name evidence="9" type="ORF">CIRG_09547</name>
</gene>
<name>A0A0J7BGI2_COCIT</name>
<dbReference type="GO" id="GO:0000981">
    <property type="term" value="F:DNA-binding transcription factor activity, RNA polymerase II-specific"/>
    <property type="evidence" value="ECO:0007669"/>
    <property type="project" value="InterPro"/>
</dbReference>
<dbReference type="Gene3D" id="4.10.240.10">
    <property type="entry name" value="Zn(2)-C6 fungal-type DNA-binding domain"/>
    <property type="match status" value="1"/>
</dbReference>
<dbReference type="GO" id="GO:0003677">
    <property type="term" value="F:DNA binding"/>
    <property type="evidence" value="ECO:0007669"/>
    <property type="project" value="UniProtKB-KW"/>
</dbReference>
<evidence type="ECO:0000313" key="10">
    <source>
        <dbReference type="Proteomes" id="UP000054565"/>
    </source>
</evidence>
<evidence type="ECO:0000256" key="7">
    <source>
        <dbReference type="SAM" id="MobiDB-lite"/>
    </source>
</evidence>
<dbReference type="GO" id="GO:0006351">
    <property type="term" value="P:DNA-templated transcription"/>
    <property type="evidence" value="ECO:0007669"/>
    <property type="project" value="InterPro"/>
</dbReference>
<organism evidence="9 10">
    <name type="scientific">Coccidioides immitis RMSCC 2394</name>
    <dbReference type="NCBI Taxonomy" id="404692"/>
    <lineage>
        <taxon>Eukaryota</taxon>
        <taxon>Fungi</taxon>
        <taxon>Dikarya</taxon>
        <taxon>Ascomycota</taxon>
        <taxon>Pezizomycotina</taxon>
        <taxon>Eurotiomycetes</taxon>
        <taxon>Eurotiomycetidae</taxon>
        <taxon>Onygenales</taxon>
        <taxon>Onygenaceae</taxon>
        <taxon>Coccidioides</taxon>
    </lineage>
</organism>
<evidence type="ECO:0000256" key="5">
    <source>
        <dbReference type="ARBA" id="ARBA00023163"/>
    </source>
</evidence>
<dbReference type="CDD" id="cd12148">
    <property type="entry name" value="fungal_TF_MHR"/>
    <property type="match status" value="1"/>
</dbReference>
<dbReference type="PANTHER" id="PTHR47171">
    <property type="entry name" value="FARA-RELATED"/>
    <property type="match status" value="1"/>
</dbReference>
<feature type="region of interest" description="Disordered" evidence="7">
    <location>
        <begin position="48"/>
        <end position="129"/>
    </location>
</feature>
<dbReference type="PROSITE" id="PS50048">
    <property type="entry name" value="ZN2_CY6_FUNGAL_2"/>
    <property type="match status" value="1"/>
</dbReference>
<keyword evidence="4" id="KW-0238">DNA-binding</keyword>
<evidence type="ECO:0000256" key="1">
    <source>
        <dbReference type="ARBA" id="ARBA00022723"/>
    </source>
</evidence>
<keyword evidence="5" id="KW-0804">Transcription</keyword>
<evidence type="ECO:0000256" key="3">
    <source>
        <dbReference type="ARBA" id="ARBA00023015"/>
    </source>
</evidence>
<keyword evidence="3" id="KW-0805">Transcription regulation</keyword>
<dbReference type="InterPro" id="IPR001138">
    <property type="entry name" value="Zn2Cys6_DnaBD"/>
</dbReference>
<dbReference type="PANTHER" id="PTHR47171:SF3">
    <property type="entry name" value="FARA-RELATED"/>
    <property type="match status" value="1"/>
</dbReference>
<evidence type="ECO:0000256" key="4">
    <source>
        <dbReference type="ARBA" id="ARBA00023125"/>
    </source>
</evidence>
<dbReference type="InterPro" id="IPR007219">
    <property type="entry name" value="XnlR_reg_dom"/>
</dbReference>
<dbReference type="InterPro" id="IPR052073">
    <property type="entry name" value="Amide_Lactam_Regulators"/>
</dbReference>
<proteinExistence type="predicted"/>
<keyword evidence="1" id="KW-0479">Metal-binding</keyword>
<dbReference type="PROSITE" id="PS00463">
    <property type="entry name" value="ZN2_CY6_FUNGAL_1"/>
    <property type="match status" value="1"/>
</dbReference>
<dbReference type="AlphaFoldDB" id="A0A0J7BGI2"/>
<sequence length="687" mass="77665">MSAAVRPRVKVACKLCHSRRVKCDRTEESACTNCKLAGQECQSIISRRGKYKRHRNEPGRVRSIRGLKNGGPLPDPSPKGDSTVDSHAGLPAITQEASETVAAPRETCEEAPPPPVDSSSNTQGNDNEMVHYGDSFNLNYIFREMCDPFDTASGVCSPEKNSENLKNLESLYLENLDGLTRLALDERKRDDNLRLRSQGAFRMPPKEVGDELIRVFFRYSLPMSSLLFDREDFCLKYESGRISPLLLHAIHFVAIIHCEDSVYKAAGFQNRHEASCAFYHRAKALYDANYESDSIVNLQTVCLLSQWWGTPTEQKYTWHWMGIAASLAQSLELHRSRAYANLNTKHRKLRRRMWWGIYILDILESLILGQTPHINDAYCDVSQLTEDDFDDEDEEIIESHMLGKRTTESTLFLIYLSDLTTKISRCLLMTFGANADESTTTESLETLSSWETSLPKELHYPTSTISIQNGFWASLLHLLYYTCRILLHRNGSHFPDRMSVGTTTFDAAVKVVRMLEDLLSSDALCFSPLYVIAPTFASLSTHIANMQSSSQKVRDVSEHRVHLCMLVLDKLQDYWPPVAWNYRLFSRILQALKARQSVDKCPPYQDFSANSGFRTQQPGLSSSRHNQNSLGESFVCGLASEFPMVDATVEPVDIATTAFSFGGLLMNPQFNAEIPFLYQENAYNPGL</sequence>
<evidence type="ECO:0000256" key="6">
    <source>
        <dbReference type="ARBA" id="ARBA00023242"/>
    </source>
</evidence>
<dbReference type="SMART" id="SM00906">
    <property type="entry name" value="Fungal_trans"/>
    <property type="match status" value="1"/>
</dbReference>
<reference evidence="10" key="1">
    <citation type="journal article" date="2010" name="Genome Res.">
        <title>Population genomic sequencing of Coccidioides fungi reveals recent hybridization and transposon control.</title>
        <authorList>
            <person name="Neafsey D.E."/>
            <person name="Barker B.M."/>
            <person name="Sharpton T.J."/>
            <person name="Stajich J.E."/>
            <person name="Park D.J."/>
            <person name="Whiston E."/>
            <person name="Hung C.-Y."/>
            <person name="McMahan C."/>
            <person name="White J."/>
            <person name="Sykes S."/>
            <person name="Heiman D."/>
            <person name="Young S."/>
            <person name="Zeng Q."/>
            <person name="Abouelleil A."/>
            <person name="Aftuck L."/>
            <person name="Bessette D."/>
            <person name="Brown A."/>
            <person name="FitzGerald M."/>
            <person name="Lui A."/>
            <person name="Macdonald J.P."/>
            <person name="Priest M."/>
            <person name="Orbach M.J."/>
            <person name="Galgiani J.N."/>
            <person name="Kirkland T.N."/>
            <person name="Cole G.T."/>
            <person name="Birren B.W."/>
            <person name="Henn M.R."/>
            <person name="Taylor J.W."/>
            <person name="Rounsley S.D."/>
        </authorList>
    </citation>
    <scope>NUCLEOTIDE SEQUENCE [LARGE SCALE GENOMIC DNA]</scope>
    <source>
        <strain evidence="10">RMSCC 2394</strain>
    </source>
</reference>
<dbReference type="Pfam" id="PF04082">
    <property type="entry name" value="Fungal_trans"/>
    <property type="match status" value="1"/>
</dbReference>
<dbReference type="InterPro" id="IPR036864">
    <property type="entry name" value="Zn2-C6_fun-type_DNA-bd_sf"/>
</dbReference>
<accession>A0A0J7BGI2</accession>
<evidence type="ECO:0000256" key="2">
    <source>
        <dbReference type="ARBA" id="ARBA00022833"/>
    </source>
</evidence>
<dbReference type="SMART" id="SM00066">
    <property type="entry name" value="GAL4"/>
    <property type="match status" value="1"/>
</dbReference>
<feature type="domain" description="Zn(2)-C6 fungal-type" evidence="8">
    <location>
        <begin position="12"/>
        <end position="41"/>
    </location>
</feature>
<keyword evidence="2" id="KW-0862">Zinc</keyword>
<evidence type="ECO:0000259" key="8">
    <source>
        <dbReference type="PROSITE" id="PS50048"/>
    </source>
</evidence>
<protein>
    <recommendedName>
        <fullName evidence="8">Zn(2)-C6 fungal-type domain-containing protein</fullName>
    </recommendedName>
</protein>
<dbReference type="STRING" id="404692.A0A0J7BGI2"/>
<dbReference type="OrthoDB" id="5121955at2759"/>